<evidence type="ECO:0000313" key="2">
    <source>
        <dbReference type="Proteomes" id="UP000186890"/>
    </source>
</evidence>
<comment type="caution">
    <text evidence="1">The sequence shown here is derived from an EMBL/GenBank/DDBJ whole genome shotgun (WGS) entry which is preliminary data.</text>
</comment>
<dbReference type="RefSeq" id="WP_075105318.1">
    <property type="nucleotide sequence ID" value="NZ_MSJM01000007.1"/>
</dbReference>
<keyword evidence="1" id="KW-0238">DNA-binding</keyword>
<reference evidence="2" key="1">
    <citation type="submission" date="2016-12" db="EMBL/GenBank/DDBJ databases">
        <authorList>
            <person name="Gulvik C.A."/>
        </authorList>
    </citation>
    <scope>NUCLEOTIDE SEQUENCE [LARGE SCALE GENOMIC DNA]</scope>
    <source>
        <strain evidence="2">NED12-00049-6B</strain>
    </source>
</reference>
<dbReference type="Proteomes" id="UP000186890">
    <property type="component" value="Unassembled WGS sequence"/>
</dbReference>
<dbReference type="EMBL" id="MSJM01000007">
    <property type="protein sequence ID" value="OLF47317.1"/>
    <property type="molecule type" value="Genomic_DNA"/>
</dbReference>
<evidence type="ECO:0000313" key="1">
    <source>
        <dbReference type="EMBL" id="OLF47317.1"/>
    </source>
</evidence>
<sequence>MKVDTEKIEKLLESETQYRISKETEISQSTISRLQSGERKIENLTIAVGAKLTAYAEKLEKIAKSS</sequence>
<accession>A0A1Q8E693</accession>
<protein>
    <submittedName>
        <fullName evidence="1">DNA-binding protein</fullName>
    </submittedName>
</protein>
<dbReference type="AlphaFoldDB" id="A0A1Q8E693"/>
<organism evidence="1 2">
    <name type="scientific">Streptococcus cuniculi</name>
    <dbReference type="NCBI Taxonomy" id="1432788"/>
    <lineage>
        <taxon>Bacteria</taxon>
        <taxon>Bacillati</taxon>
        <taxon>Bacillota</taxon>
        <taxon>Bacilli</taxon>
        <taxon>Lactobacillales</taxon>
        <taxon>Streptococcaceae</taxon>
        <taxon>Streptococcus</taxon>
    </lineage>
</organism>
<name>A0A1Q8E693_9STRE</name>
<dbReference type="GO" id="GO:0003677">
    <property type="term" value="F:DNA binding"/>
    <property type="evidence" value="ECO:0007669"/>
    <property type="project" value="UniProtKB-KW"/>
</dbReference>
<keyword evidence="2" id="KW-1185">Reference proteome</keyword>
<gene>
    <name evidence="1" type="ORF">BU202_08295</name>
</gene>
<dbReference type="OrthoDB" id="2229394at2"/>
<proteinExistence type="predicted"/>